<dbReference type="EMBL" id="MU266627">
    <property type="protein sequence ID" value="KAH7919819.1"/>
    <property type="molecule type" value="Genomic_DNA"/>
</dbReference>
<proteinExistence type="predicted"/>
<protein>
    <submittedName>
        <fullName evidence="1">Uncharacterized protein</fullName>
    </submittedName>
</protein>
<evidence type="ECO:0000313" key="1">
    <source>
        <dbReference type="EMBL" id="KAH7919819.1"/>
    </source>
</evidence>
<evidence type="ECO:0000313" key="2">
    <source>
        <dbReference type="Proteomes" id="UP000790709"/>
    </source>
</evidence>
<dbReference type="Proteomes" id="UP000790709">
    <property type="component" value="Unassembled WGS sequence"/>
</dbReference>
<name>A0ACB8B3H6_9AGAM</name>
<comment type="caution">
    <text evidence="1">The sequence shown here is derived from an EMBL/GenBank/DDBJ whole genome shotgun (WGS) entry which is preliminary data.</text>
</comment>
<keyword evidence="2" id="KW-1185">Reference proteome</keyword>
<reference evidence="1" key="1">
    <citation type="journal article" date="2021" name="New Phytol.">
        <title>Evolutionary innovations through gain and loss of genes in the ectomycorrhizal Boletales.</title>
        <authorList>
            <person name="Wu G."/>
            <person name="Miyauchi S."/>
            <person name="Morin E."/>
            <person name="Kuo A."/>
            <person name="Drula E."/>
            <person name="Varga T."/>
            <person name="Kohler A."/>
            <person name="Feng B."/>
            <person name="Cao Y."/>
            <person name="Lipzen A."/>
            <person name="Daum C."/>
            <person name="Hundley H."/>
            <person name="Pangilinan J."/>
            <person name="Johnson J."/>
            <person name="Barry K."/>
            <person name="LaButti K."/>
            <person name="Ng V."/>
            <person name="Ahrendt S."/>
            <person name="Min B."/>
            <person name="Choi I.G."/>
            <person name="Park H."/>
            <person name="Plett J.M."/>
            <person name="Magnuson J."/>
            <person name="Spatafora J.W."/>
            <person name="Nagy L.G."/>
            <person name="Henrissat B."/>
            <person name="Grigoriev I.V."/>
            <person name="Yang Z.L."/>
            <person name="Xu J."/>
            <person name="Martin F.M."/>
        </authorList>
    </citation>
    <scope>NUCLEOTIDE SEQUENCE</scope>
    <source>
        <strain evidence="1">KUC20120723A-06</strain>
    </source>
</reference>
<gene>
    <name evidence="1" type="ORF">BV22DRAFT_1050801</name>
</gene>
<organism evidence="1 2">
    <name type="scientific">Leucogyrophana mollusca</name>
    <dbReference type="NCBI Taxonomy" id="85980"/>
    <lineage>
        <taxon>Eukaryota</taxon>
        <taxon>Fungi</taxon>
        <taxon>Dikarya</taxon>
        <taxon>Basidiomycota</taxon>
        <taxon>Agaricomycotina</taxon>
        <taxon>Agaricomycetes</taxon>
        <taxon>Agaricomycetidae</taxon>
        <taxon>Boletales</taxon>
        <taxon>Boletales incertae sedis</taxon>
        <taxon>Leucogyrophana</taxon>
    </lineage>
</organism>
<sequence length="144" mass="16049">MLTLLIDALISEVYDISGRWTCTRYRSLTTQSEHLSSGHTLHDARDKLDPRDGFIRVIQRRHTHSQNLRIFAQPNEALQTDQEREENNGAVYGPSVLYEGCVTASRASRQLGLALVANPLALVHAPTRQKTNSWLSVLALGTVA</sequence>
<accession>A0ACB8B3H6</accession>